<protein>
    <submittedName>
        <fullName evidence="1">Uncharacterized conserved protein</fullName>
    </submittedName>
</protein>
<dbReference type="AlphaFoldDB" id="A0A7H4MZG4"/>
<comment type="caution">
    <text evidence="1">The sequence shown here is derived from an EMBL/GenBank/DDBJ whole genome shotgun (WGS) entry which is preliminary data.</text>
</comment>
<organism evidence="1 2">
    <name type="scientific">Klebsiella michiganensis</name>
    <dbReference type="NCBI Taxonomy" id="1134687"/>
    <lineage>
        <taxon>Bacteria</taxon>
        <taxon>Pseudomonadati</taxon>
        <taxon>Pseudomonadota</taxon>
        <taxon>Gammaproteobacteria</taxon>
        <taxon>Enterobacterales</taxon>
        <taxon>Enterobacteriaceae</taxon>
        <taxon>Klebsiella/Raoultella group</taxon>
        <taxon>Klebsiella</taxon>
    </lineage>
</organism>
<dbReference type="EMBL" id="UGMS01000001">
    <property type="protein sequence ID" value="STV71628.1"/>
    <property type="molecule type" value="Genomic_DNA"/>
</dbReference>
<dbReference type="Proteomes" id="UP000254863">
    <property type="component" value="Unassembled WGS sequence"/>
</dbReference>
<evidence type="ECO:0000313" key="1">
    <source>
        <dbReference type="EMBL" id="STV71628.1"/>
    </source>
</evidence>
<proteinExistence type="predicted"/>
<reference evidence="1 2" key="1">
    <citation type="submission" date="2018-06" db="EMBL/GenBank/DDBJ databases">
        <authorList>
            <consortium name="Pathogen Informatics"/>
            <person name="Doyle S."/>
        </authorList>
    </citation>
    <scope>NUCLEOTIDE SEQUENCE [LARGE SCALE GENOMIC DNA]</scope>
    <source>
        <strain evidence="1 2">NCTC11685</strain>
    </source>
</reference>
<evidence type="ECO:0000313" key="2">
    <source>
        <dbReference type="Proteomes" id="UP000254863"/>
    </source>
</evidence>
<sequence length="132" mass="14805">MAFAWGAYLADKDWIGLIDAPLESEVGRPGSRAYDEGDYTLQVKWNNKQEPFYYQDGPYLNNTTSNAGFQAIAYYDNGDVAIARYKYGEGHVILSGPHPEADETWIDARVAGNTTAESKMKRILSYLGINKR</sequence>
<accession>A0A7H4MZG4</accession>
<gene>
    <name evidence="1" type="ORF">NCTC11685_00377</name>
</gene>
<name>A0A7H4MZG4_9ENTR</name>